<name>A0A553SKQ9_NIACI</name>
<comment type="similarity">
    <text evidence="4">Belongs to the transpeptidase family.</text>
</comment>
<dbReference type="RefSeq" id="WP_185765894.1">
    <property type="nucleotide sequence ID" value="NZ_RIBP01000004.1"/>
</dbReference>
<evidence type="ECO:0000256" key="11">
    <source>
        <dbReference type="ARBA" id="ARBA00023136"/>
    </source>
</evidence>
<dbReference type="InterPro" id="IPR001460">
    <property type="entry name" value="PCN-bd_Tpept"/>
</dbReference>
<dbReference type="Pfam" id="PF00905">
    <property type="entry name" value="Transpeptidase"/>
    <property type="match status" value="1"/>
</dbReference>
<evidence type="ECO:0000256" key="1">
    <source>
        <dbReference type="ARBA" id="ARBA00004167"/>
    </source>
</evidence>
<dbReference type="SUPFAM" id="SSF56601">
    <property type="entry name" value="beta-lactamase/transpeptidase-like"/>
    <property type="match status" value="1"/>
</dbReference>
<evidence type="ECO:0000256" key="5">
    <source>
        <dbReference type="ARBA" id="ARBA00012448"/>
    </source>
</evidence>
<dbReference type="GO" id="GO:0009252">
    <property type="term" value="P:peptidoglycan biosynthetic process"/>
    <property type="evidence" value="ECO:0007669"/>
    <property type="project" value="UniProtKB-UniPathway"/>
</dbReference>
<evidence type="ECO:0000256" key="8">
    <source>
        <dbReference type="ARBA" id="ARBA00022960"/>
    </source>
</evidence>
<keyword evidence="7" id="KW-0812">Transmembrane</keyword>
<reference evidence="17" key="1">
    <citation type="submission" date="2018-10" db="EMBL/GenBank/DDBJ databases">
        <title>FDA dAtabase for Regulatory Grade micrObial Sequences (FDA-ARGOS): Supporting development and validation of Infectious Disease Dx tests.</title>
        <authorList>
            <person name="Minogue T."/>
            <person name="Wolcott M."/>
            <person name="Wasieloski L."/>
            <person name="Aguilar W."/>
            <person name="Moore D."/>
            <person name="Tallon L."/>
            <person name="Sadzewicz L."/>
            <person name="Sengamalay N."/>
            <person name="Ott S."/>
            <person name="Godinez A."/>
            <person name="Nagaraj S."/>
            <person name="Vavikolanu K."/>
            <person name="Vyas G."/>
            <person name="Nadendla S."/>
            <person name="George J."/>
            <person name="Sichtig H."/>
        </authorList>
    </citation>
    <scope>NUCLEOTIDE SEQUENCE [LARGE SCALE GENOMIC DNA]</scope>
    <source>
        <strain evidence="17">FDAARGOS_343</strain>
    </source>
</reference>
<dbReference type="PANTHER" id="PTHR30627">
    <property type="entry name" value="PEPTIDOGLYCAN D,D-TRANSPEPTIDASE"/>
    <property type="match status" value="1"/>
</dbReference>
<evidence type="ECO:0000256" key="13">
    <source>
        <dbReference type="ARBA" id="ARBA00034000"/>
    </source>
</evidence>
<comment type="pathway">
    <text evidence="3">Cell wall biogenesis; peptidoglycan biosynthesis.</text>
</comment>
<keyword evidence="8" id="KW-0133">Cell shape</keyword>
<keyword evidence="6" id="KW-1003">Cell membrane</keyword>
<evidence type="ECO:0000259" key="14">
    <source>
        <dbReference type="Pfam" id="PF00905"/>
    </source>
</evidence>
<dbReference type="Gene3D" id="3.90.1310.10">
    <property type="entry name" value="Penicillin-binding protein 2a (Domain 2)"/>
    <property type="match status" value="1"/>
</dbReference>
<protein>
    <recommendedName>
        <fullName evidence="5">serine-type D-Ala-D-Ala carboxypeptidase</fullName>
        <ecNumber evidence="5">3.4.16.4</ecNumber>
    </recommendedName>
</protein>
<dbReference type="InterPro" id="IPR005311">
    <property type="entry name" value="PBP_dimer"/>
</dbReference>
<keyword evidence="9" id="KW-0573">Peptidoglycan synthesis</keyword>
<dbReference type="EMBL" id="RIBP01000004">
    <property type="protein sequence ID" value="TRZ37578.1"/>
    <property type="molecule type" value="Genomic_DNA"/>
</dbReference>
<feature type="domain" description="Penicillin-binding protein transpeptidase" evidence="14">
    <location>
        <begin position="354"/>
        <end position="688"/>
    </location>
</feature>
<evidence type="ECO:0000259" key="15">
    <source>
        <dbReference type="Pfam" id="PF03717"/>
    </source>
</evidence>
<keyword evidence="10" id="KW-1133">Transmembrane helix</keyword>
<dbReference type="GO" id="GO:0071555">
    <property type="term" value="P:cell wall organization"/>
    <property type="evidence" value="ECO:0007669"/>
    <property type="project" value="UniProtKB-KW"/>
</dbReference>
<dbReference type="GO" id="GO:0008658">
    <property type="term" value="F:penicillin binding"/>
    <property type="evidence" value="ECO:0007669"/>
    <property type="project" value="InterPro"/>
</dbReference>
<proteinExistence type="inferred from homology"/>
<dbReference type="GO" id="GO:0071972">
    <property type="term" value="F:peptidoglycan L,D-transpeptidase activity"/>
    <property type="evidence" value="ECO:0007669"/>
    <property type="project" value="TreeGrafter"/>
</dbReference>
<dbReference type="EC" id="3.4.16.4" evidence="5"/>
<dbReference type="Pfam" id="PF03717">
    <property type="entry name" value="PBP_dimer"/>
    <property type="match status" value="1"/>
</dbReference>
<dbReference type="GO" id="GO:0009002">
    <property type="term" value="F:serine-type D-Ala-D-Ala carboxypeptidase activity"/>
    <property type="evidence" value="ECO:0007669"/>
    <property type="project" value="UniProtKB-EC"/>
</dbReference>
<comment type="subcellular location">
    <subcellularLocation>
        <location evidence="2">Cell membrane</location>
    </subcellularLocation>
    <subcellularLocation>
        <location evidence="1">Membrane</location>
        <topology evidence="1">Single-pass membrane protein</topology>
    </subcellularLocation>
</comment>
<comment type="catalytic activity">
    <reaction evidence="13">
        <text>Preferential cleavage: (Ac)2-L-Lys-D-Ala-|-D-Ala. Also transpeptidation of peptidyl-alanyl moieties that are N-acyl substituents of D-alanine.</text>
        <dbReference type="EC" id="3.4.16.4"/>
    </reaction>
</comment>
<comment type="caution">
    <text evidence="16">The sequence shown here is derived from an EMBL/GenBank/DDBJ whole genome shotgun (WGS) entry which is preliminary data.</text>
</comment>
<dbReference type="UniPathway" id="UPA00219"/>
<dbReference type="Gene3D" id="1.10.10.1230">
    <property type="entry name" value="Penicillin-binding protein, N-terminal non-catalytic domain, head sub-domain"/>
    <property type="match status" value="1"/>
</dbReference>
<dbReference type="Proteomes" id="UP000319837">
    <property type="component" value="Unassembled WGS sequence"/>
</dbReference>
<gene>
    <name evidence="16" type="ORF">CEQ21_19210</name>
</gene>
<evidence type="ECO:0000256" key="10">
    <source>
        <dbReference type="ARBA" id="ARBA00022989"/>
    </source>
</evidence>
<evidence type="ECO:0000313" key="17">
    <source>
        <dbReference type="Proteomes" id="UP000319837"/>
    </source>
</evidence>
<keyword evidence="11" id="KW-0472">Membrane</keyword>
<dbReference type="InterPro" id="IPR012338">
    <property type="entry name" value="Beta-lactam/transpept-like"/>
</dbReference>
<dbReference type="InterPro" id="IPR050515">
    <property type="entry name" value="Beta-lactam/transpept"/>
</dbReference>
<accession>A0A553SKQ9</accession>
<dbReference type="InterPro" id="IPR036138">
    <property type="entry name" value="PBP_dimer_sf"/>
</dbReference>
<evidence type="ECO:0000256" key="9">
    <source>
        <dbReference type="ARBA" id="ARBA00022984"/>
    </source>
</evidence>
<dbReference type="GO" id="GO:0008360">
    <property type="term" value="P:regulation of cell shape"/>
    <property type="evidence" value="ECO:0007669"/>
    <property type="project" value="UniProtKB-KW"/>
</dbReference>
<feature type="domain" description="Penicillin-binding protein dimerisation" evidence="15">
    <location>
        <begin position="60"/>
        <end position="304"/>
    </location>
</feature>
<evidence type="ECO:0000313" key="16">
    <source>
        <dbReference type="EMBL" id="TRZ37578.1"/>
    </source>
</evidence>
<keyword evidence="12" id="KW-0961">Cell wall biogenesis/degradation</keyword>
<sequence>MGEKKRKRKFQLSLRLNLLFLVIFLLFSALIFRLGFVQIVYGDEYKRVVDKTEDIVISTTVPRGEIYDRNGNSIVSNTGKNAILFTNWKYKPNQLKETAGKLADIIDMDSDKELKKITDIDKQDFWLLLHPKQAAKKVTAKEDVALKEKYGSKNYQKKFNELLRDRVTNEELESLTAHDLETLAIYRLMSSGYYYSPLVIKNDGVTNEELAKVSENLSSMPGVDTAKDWDRTYQYGDTLKTVLGKVSSTQKGIPAEQKEEYLAKGYNMNDRVGLSYIEKQYEDVLRGKKQIVEYVRDKKDQIVSSNTVSAGKAGSDLFLSIDMNLQLQVEKIIEEELKKTKAGYAGTQFLDRAFVVLMDPHTGEVLTMAGKQLVRDDKTGKQEVQDFALGNITTSYNVGSAVKGAMVLTGYKEGVIRPYTTMLDEVMRIKKSPDFKSWTVMNTINDLQALQRSSNVYMAKTAIAIGKGHYVAGQPLDVDPKAYTTIRNTFGEMGLGVRTNIDLPNEMTGFKGEVNPNQPGNLMFLSIGQYDTYTNMQLAQYVSTIANGGYRIQPHIVKEIRSSSNNTEEKYGVLEQEIKPVVLNKLDMKESWMNQVQKGFRMVMQQGGTGSVFAGASYTPAGKTGTAQAFYDGPERDNYKEPPQVMNVSLVSYAPYENPEVAMAVMVPWVYTTANGPSPNLTIGKRVMDKYFEMKKD</sequence>
<organism evidence="16 17">
    <name type="scientific">Niallia circulans</name>
    <name type="common">Bacillus circulans</name>
    <dbReference type="NCBI Taxonomy" id="1397"/>
    <lineage>
        <taxon>Bacteria</taxon>
        <taxon>Bacillati</taxon>
        <taxon>Bacillota</taxon>
        <taxon>Bacilli</taxon>
        <taxon>Bacillales</taxon>
        <taxon>Bacillaceae</taxon>
        <taxon>Niallia</taxon>
    </lineage>
</organism>
<evidence type="ECO:0000256" key="12">
    <source>
        <dbReference type="ARBA" id="ARBA00023316"/>
    </source>
</evidence>
<dbReference type="GO" id="GO:0005886">
    <property type="term" value="C:plasma membrane"/>
    <property type="evidence" value="ECO:0007669"/>
    <property type="project" value="UniProtKB-SubCell"/>
</dbReference>
<dbReference type="AlphaFoldDB" id="A0A553SKQ9"/>
<evidence type="ECO:0000256" key="7">
    <source>
        <dbReference type="ARBA" id="ARBA00022692"/>
    </source>
</evidence>
<evidence type="ECO:0000256" key="6">
    <source>
        <dbReference type="ARBA" id="ARBA00022475"/>
    </source>
</evidence>
<dbReference type="Gene3D" id="3.40.710.10">
    <property type="entry name" value="DD-peptidase/beta-lactamase superfamily"/>
    <property type="match status" value="1"/>
</dbReference>
<evidence type="ECO:0000256" key="2">
    <source>
        <dbReference type="ARBA" id="ARBA00004236"/>
    </source>
</evidence>
<evidence type="ECO:0000256" key="3">
    <source>
        <dbReference type="ARBA" id="ARBA00004752"/>
    </source>
</evidence>
<evidence type="ECO:0000256" key="4">
    <source>
        <dbReference type="ARBA" id="ARBA00007171"/>
    </source>
</evidence>
<dbReference type="PANTHER" id="PTHR30627:SF2">
    <property type="entry name" value="PEPTIDOGLYCAN D,D-TRANSPEPTIDASE MRDA"/>
    <property type="match status" value="1"/>
</dbReference>
<dbReference type="SUPFAM" id="SSF56519">
    <property type="entry name" value="Penicillin binding protein dimerisation domain"/>
    <property type="match status" value="1"/>
</dbReference>